<gene>
    <name evidence="1" type="ORF">GCM10009839_49730</name>
</gene>
<sequence>MTTIWSRPAARRSAPSALVGGRHEAEIGFALPHENLFPLDAFVDVDLSEPGAFHRRYLQVKRDLKIPDKCDGATIAGRTSVDPSGLGPRTVKEGSGWLAMTECGRVHGDAPGALSI</sequence>
<name>A0ABN2USB9_9ACTN</name>
<dbReference type="Proteomes" id="UP001500751">
    <property type="component" value="Unassembled WGS sequence"/>
</dbReference>
<dbReference type="EMBL" id="BAAAQN010000031">
    <property type="protein sequence ID" value="GAA2041354.1"/>
    <property type="molecule type" value="Genomic_DNA"/>
</dbReference>
<reference evidence="1 2" key="1">
    <citation type="journal article" date="2019" name="Int. J. Syst. Evol. Microbiol.">
        <title>The Global Catalogue of Microorganisms (GCM) 10K type strain sequencing project: providing services to taxonomists for standard genome sequencing and annotation.</title>
        <authorList>
            <consortium name="The Broad Institute Genomics Platform"/>
            <consortium name="The Broad Institute Genome Sequencing Center for Infectious Disease"/>
            <person name="Wu L."/>
            <person name="Ma J."/>
        </authorList>
    </citation>
    <scope>NUCLEOTIDE SEQUENCE [LARGE SCALE GENOMIC DNA]</scope>
    <source>
        <strain evidence="1 2">JCM 16014</strain>
    </source>
</reference>
<evidence type="ECO:0000313" key="1">
    <source>
        <dbReference type="EMBL" id="GAA2041354.1"/>
    </source>
</evidence>
<keyword evidence="2" id="KW-1185">Reference proteome</keyword>
<organism evidence="1 2">
    <name type="scientific">Catenulispora yoronensis</name>
    <dbReference type="NCBI Taxonomy" id="450799"/>
    <lineage>
        <taxon>Bacteria</taxon>
        <taxon>Bacillati</taxon>
        <taxon>Actinomycetota</taxon>
        <taxon>Actinomycetes</taxon>
        <taxon>Catenulisporales</taxon>
        <taxon>Catenulisporaceae</taxon>
        <taxon>Catenulispora</taxon>
    </lineage>
</organism>
<evidence type="ECO:0000313" key="2">
    <source>
        <dbReference type="Proteomes" id="UP001500751"/>
    </source>
</evidence>
<accession>A0ABN2USB9</accession>
<comment type="caution">
    <text evidence="1">The sequence shown here is derived from an EMBL/GenBank/DDBJ whole genome shotgun (WGS) entry which is preliminary data.</text>
</comment>
<protein>
    <submittedName>
        <fullName evidence="1">Uncharacterized protein</fullName>
    </submittedName>
</protein>
<proteinExistence type="predicted"/>